<gene>
    <name evidence="3" type="ORF">SAMN04488589_0512</name>
</gene>
<organism evidence="3 4">
    <name type="scientific">Methanolobus vulcani</name>
    <dbReference type="NCBI Taxonomy" id="38026"/>
    <lineage>
        <taxon>Archaea</taxon>
        <taxon>Methanobacteriati</taxon>
        <taxon>Methanobacteriota</taxon>
        <taxon>Stenosarchaea group</taxon>
        <taxon>Methanomicrobia</taxon>
        <taxon>Methanosarcinales</taxon>
        <taxon>Methanosarcinaceae</taxon>
        <taxon>Methanolobus</taxon>
    </lineage>
</organism>
<protein>
    <recommendedName>
        <fullName evidence="2">DUF5658 domain-containing protein</fullName>
    </recommendedName>
</protein>
<dbReference type="AlphaFoldDB" id="A0A7Z7AUS2"/>
<accession>A0A7Z7AUS2</accession>
<keyword evidence="1" id="KW-1133">Transmembrane helix</keyword>
<reference evidence="3 4" key="1">
    <citation type="submission" date="2016-10" db="EMBL/GenBank/DDBJ databases">
        <authorList>
            <person name="Varghese N."/>
            <person name="Submissions S."/>
        </authorList>
    </citation>
    <scope>NUCLEOTIDE SEQUENCE [LARGE SCALE GENOMIC DNA]</scope>
    <source>
        <strain evidence="3 4">PL 12/M</strain>
    </source>
</reference>
<comment type="caution">
    <text evidence="3">The sequence shown here is derived from an EMBL/GenBank/DDBJ whole genome shotgun (WGS) entry which is preliminary data.</text>
</comment>
<name>A0A7Z7AUS2_9EURY</name>
<dbReference type="OrthoDB" id="121911at2157"/>
<keyword evidence="1" id="KW-0472">Membrane</keyword>
<evidence type="ECO:0000313" key="3">
    <source>
        <dbReference type="EMBL" id="SDF43577.1"/>
    </source>
</evidence>
<dbReference type="InterPro" id="IPR043717">
    <property type="entry name" value="DUF5658"/>
</dbReference>
<keyword evidence="1" id="KW-0812">Transmembrane</keyword>
<dbReference type="Pfam" id="PF18902">
    <property type="entry name" value="DUF5658"/>
    <property type="match status" value="1"/>
</dbReference>
<evidence type="ECO:0000313" key="4">
    <source>
        <dbReference type="Proteomes" id="UP000199259"/>
    </source>
</evidence>
<evidence type="ECO:0000259" key="2">
    <source>
        <dbReference type="Pfam" id="PF18902"/>
    </source>
</evidence>
<sequence>MHNANQYVSQFTNVSDFLRDIKYIILFYVLGDFLTTAHALNYGFEENDFLAAVMQNYGVGSLLMLKILFIGIVYWNYTILKNADSKWTDLLWRVSRKGIAFVGLFLVVNNLMVIFMECSLVQILHTVAL</sequence>
<dbReference type="Proteomes" id="UP000199259">
    <property type="component" value="Unassembled WGS sequence"/>
</dbReference>
<dbReference type="RefSeq" id="WP_091708452.1">
    <property type="nucleotide sequence ID" value="NZ_FNCA01000002.1"/>
</dbReference>
<feature type="transmembrane region" description="Helical" evidence="1">
    <location>
        <begin position="21"/>
        <end position="44"/>
    </location>
</feature>
<keyword evidence="4" id="KW-1185">Reference proteome</keyword>
<feature type="domain" description="DUF5658" evidence="2">
    <location>
        <begin position="24"/>
        <end position="115"/>
    </location>
</feature>
<feature type="transmembrane region" description="Helical" evidence="1">
    <location>
        <begin position="98"/>
        <end position="124"/>
    </location>
</feature>
<feature type="transmembrane region" description="Helical" evidence="1">
    <location>
        <begin position="56"/>
        <end position="77"/>
    </location>
</feature>
<proteinExistence type="predicted"/>
<evidence type="ECO:0000256" key="1">
    <source>
        <dbReference type="SAM" id="Phobius"/>
    </source>
</evidence>
<dbReference type="EMBL" id="FNCA01000002">
    <property type="protein sequence ID" value="SDF43577.1"/>
    <property type="molecule type" value="Genomic_DNA"/>
</dbReference>